<dbReference type="PANTHER" id="PTHR30267">
    <property type="entry name" value="PROTEIN KINASE PRKA"/>
    <property type="match status" value="1"/>
</dbReference>
<dbReference type="InterPro" id="IPR016230">
    <property type="entry name" value="PrkA/YeaG"/>
</dbReference>
<gene>
    <name evidence="2" type="ORF">MON41_12520</name>
</gene>
<evidence type="ECO:0000313" key="2">
    <source>
        <dbReference type="EMBL" id="MCI0754581.1"/>
    </source>
</evidence>
<dbReference type="NCBIfam" id="NF011999">
    <property type="entry name" value="PRK15455.1"/>
    <property type="match status" value="1"/>
</dbReference>
<accession>A0ABS9W5K9</accession>
<dbReference type="Pfam" id="PF06798">
    <property type="entry name" value="PrkA"/>
    <property type="match status" value="1"/>
</dbReference>
<dbReference type="InterPro" id="IPR027417">
    <property type="entry name" value="P-loop_NTPase"/>
</dbReference>
<dbReference type="RefSeq" id="WP_120008619.1">
    <property type="nucleotide sequence ID" value="NZ_JALBUU010000004.1"/>
</dbReference>
<sequence length="648" mass="73940">MAQLDDIFSLHSAMREQRREVEMSLADYLEQCRTDPGCYASAAERMLRAIGEPETINTAKDARLGRIFLNRTIRVYPAFAEFHGMEDTIERIVGFFRHAAQGLEERKQILYLLGPVGGGKSSLGERLKALMEQEPIYVLKAGKEVSPVFESPLGLFDPESMGPAVAEKYNIPVRYMTGLASPWALKRLDEFDGDLQRFRVVKLYPSRRRQIAIAKTEPGDDNNQDVSALVGKVDIRQLETFSQNDPDAYGFSGGLNRANQGLLEFVEMFKAPIKMLHPLLTATQEGNYVGTENIGAIPFNGVILAHSNEAEWQSFRNNRTNEAFLDRVSVVKVPYCLRVTEETKIYEKLIRSSALAEAPCAPHTLEMLARFAVLSRLKPHANSRPFIKMRVYDGENIREMDPKVKTMQEYRDTAGVDEGMDGISTRFAFKVLSATFNHDPTEVAADPVHLMYVLEQSIKREQFPPEVEQSYLTAIKSELASRYAEFIGNEIQKAYLESYHDYGQNLFDRYLDYADAWIEDLDFKDPDTGQMMNRDLLNAELTKIEKPAGIANPKDFRNEVVKFALRTRASNGGRNPSWTSYEKIRDVIEKRMFSQVEDLLPVISFGSKKDGETERKHSDFVERMVSRGYTERQVRRLVEWYMRVKQSA</sequence>
<comment type="caution">
    <text evidence="2">The sequence shown here is derived from an EMBL/GenBank/DDBJ whole genome shotgun (WGS) entry which is preliminary data.</text>
</comment>
<name>A0ABS9W5K9_9PROT</name>
<reference evidence="2 3" key="1">
    <citation type="submission" date="2022-03" db="EMBL/GenBank/DDBJ databases">
        <title>Complete genome analysis of Roseomonas KG 17.1 : a prolific producer of plant growth promoters.</title>
        <authorList>
            <person name="Saadouli I."/>
            <person name="Najjari A."/>
            <person name="Mosbah A."/>
            <person name="Ouzari H.I."/>
        </authorList>
    </citation>
    <scope>NUCLEOTIDE SEQUENCE [LARGE SCALE GENOMIC DNA]</scope>
    <source>
        <strain evidence="2 3">KG17-1</strain>
    </source>
</reference>
<evidence type="ECO:0000259" key="1">
    <source>
        <dbReference type="SMART" id="SM00763"/>
    </source>
</evidence>
<dbReference type="PIRSF" id="PIRSF000549">
    <property type="entry name" value="Ser_prot_kin"/>
    <property type="match status" value="1"/>
</dbReference>
<dbReference type="Pfam" id="PF08298">
    <property type="entry name" value="AAA_PrkA"/>
    <property type="match status" value="1"/>
</dbReference>
<evidence type="ECO:0000313" key="3">
    <source>
        <dbReference type="Proteomes" id="UP001201985"/>
    </source>
</evidence>
<feature type="domain" description="PrkA AAA" evidence="1">
    <location>
        <begin position="23"/>
        <end position="384"/>
    </location>
</feature>
<dbReference type="PANTHER" id="PTHR30267:SF2">
    <property type="entry name" value="PROTEIN PRKA"/>
    <property type="match status" value="1"/>
</dbReference>
<dbReference type="InterPro" id="IPR057741">
    <property type="entry name" value="YeaG"/>
</dbReference>
<organism evidence="2 3">
    <name type="scientific">Teichococcus vastitatis</name>
    <dbReference type="NCBI Taxonomy" id="2307076"/>
    <lineage>
        <taxon>Bacteria</taxon>
        <taxon>Pseudomonadati</taxon>
        <taxon>Pseudomonadota</taxon>
        <taxon>Alphaproteobacteria</taxon>
        <taxon>Acetobacterales</taxon>
        <taxon>Roseomonadaceae</taxon>
        <taxon>Roseomonas</taxon>
    </lineage>
</organism>
<dbReference type="EMBL" id="JALBUU010000004">
    <property type="protein sequence ID" value="MCI0754581.1"/>
    <property type="molecule type" value="Genomic_DNA"/>
</dbReference>
<proteinExistence type="predicted"/>
<keyword evidence="3" id="KW-1185">Reference proteome</keyword>
<keyword evidence="2" id="KW-0418">Kinase</keyword>
<dbReference type="InterPro" id="IPR013153">
    <property type="entry name" value="Prk_AAA"/>
</dbReference>
<dbReference type="GO" id="GO:0016301">
    <property type="term" value="F:kinase activity"/>
    <property type="evidence" value="ECO:0007669"/>
    <property type="project" value="UniProtKB-KW"/>
</dbReference>
<dbReference type="InterPro" id="IPR010650">
    <property type="entry name" value="PrkA_C"/>
</dbReference>
<dbReference type="SUPFAM" id="SSF52540">
    <property type="entry name" value="P-loop containing nucleoside triphosphate hydrolases"/>
    <property type="match status" value="1"/>
</dbReference>
<keyword evidence="2" id="KW-0808">Transferase</keyword>
<dbReference type="Proteomes" id="UP001201985">
    <property type="component" value="Unassembled WGS sequence"/>
</dbReference>
<protein>
    <submittedName>
        <fullName evidence="2">PrkA family serine protein kinase</fullName>
    </submittedName>
</protein>
<dbReference type="SMART" id="SM00763">
    <property type="entry name" value="AAA_PrkA"/>
    <property type="match status" value="1"/>
</dbReference>
<dbReference type="Gene3D" id="3.40.50.300">
    <property type="entry name" value="P-loop containing nucleotide triphosphate hydrolases"/>
    <property type="match status" value="1"/>
</dbReference>